<evidence type="ECO:0000256" key="6">
    <source>
        <dbReference type="SAM" id="Phobius"/>
    </source>
</evidence>
<evidence type="ECO:0000256" key="2">
    <source>
        <dbReference type="ARBA" id="ARBA00022475"/>
    </source>
</evidence>
<feature type="transmembrane region" description="Helical" evidence="6">
    <location>
        <begin position="35"/>
        <end position="55"/>
    </location>
</feature>
<proteinExistence type="predicted"/>
<dbReference type="EMBL" id="CCAZ020000002">
    <property type="protein sequence ID" value="CEG09706.1"/>
    <property type="molecule type" value="Genomic_DNA"/>
</dbReference>
<evidence type="ECO:0000256" key="4">
    <source>
        <dbReference type="ARBA" id="ARBA00022989"/>
    </source>
</evidence>
<evidence type="ECO:0000256" key="1">
    <source>
        <dbReference type="ARBA" id="ARBA00004651"/>
    </source>
</evidence>
<dbReference type="PANTHER" id="PTHR30485:SF2">
    <property type="entry name" value="BLL0597 PROTEIN"/>
    <property type="match status" value="1"/>
</dbReference>
<keyword evidence="9" id="KW-1185">Reference proteome</keyword>
<dbReference type="Gene3D" id="1.20.950.20">
    <property type="entry name" value="Transmembrane di-heme cytochromes, Chain C"/>
    <property type="match status" value="1"/>
</dbReference>
<dbReference type="Pfam" id="PF01292">
    <property type="entry name" value="Ni_hydr_CYTB"/>
    <property type="match status" value="1"/>
</dbReference>
<dbReference type="GO" id="GO:0005886">
    <property type="term" value="C:plasma membrane"/>
    <property type="evidence" value="ECO:0007669"/>
    <property type="project" value="UniProtKB-SubCell"/>
</dbReference>
<evidence type="ECO:0000256" key="3">
    <source>
        <dbReference type="ARBA" id="ARBA00022692"/>
    </source>
</evidence>
<evidence type="ECO:0000313" key="9">
    <source>
        <dbReference type="Proteomes" id="UP000035762"/>
    </source>
</evidence>
<feature type="transmembrane region" description="Helical" evidence="6">
    <location>
        <begin position="123"/>
        <end position="148"/>
    </location>
</feature>
<dbReference type="InterPro" id="IPR011577">
    <property type="entry name" value="Cyt_b561_bac/Ni-Hgenase"/>
</dbReference>
<comment type="subcellular location">
    <subcellularLocation>
        <location evidence="1">Cell membrane</location>
        <topology evidence="1">Multi-pass membrane protein</topology>
    </subcellularLocation>
</comment>
<dbReference type="GO" id="GO:0009055">
    <property type="term" value="F:electron transfer activity"/>
    <property type="evidence" value="ECO:0007669"/>
    <property type="project" value="InterPro"/>
</dbReference>
<feature type="domain" description="Cytochrome b561 bacterial/Ni-hydrogenase" evidence="7">
    <location>
        <begin position="32"/>
        <end position="193"/>
    </location>
</feature>
<sequence>MNPRTKAVEAGGVMPPATATKLDIRTKATVRVWDPFVRIFHWSLVALFIVAFVTGDEIERVHIAVGYTIAGLVVARIVWGFTGPHHARFSNLVRRPAETIDYMRKAVRRGAPRYIGHNPAGGLMTIALLGMILAISGTGFMMTTSAFWGAEWVEDLHEGLVYATMGLIALHVAGVIVTSIEHRENLVRAMITGRKRA</sequence>
<dbReference type="Proteomes" id="UP000035762">
    <property type="component" value="Unassembled WGS sequence"/>
</dbReference>
<protein>
    <submittedName>
        <fullName evidence="8">Ni/Fe-hydrogenase, b-type cytochrome subunit</fullName>
    </submittedName>
</protein>
<keyword evidence="4 6" id="KW-1133">Transmembrane helix</keyword>
<reference evidence="8 9" key="1">
    <citation type="journal article" date="2014" name="Genome Announc.">
        <title>Genome Sequence of Afipia felis Strain 76713, Isolated in Hospital Water Using an Amoeba Co-Culture Procedure.</title>
        <authorList>
            <person name="Benamar S."/>
            <person name="La Scola B."/>
            <person name="Croce O."/>
        </authorList>
    </citation>
    <scope>NUCLEOTIDE SEQUENCE [LARGE SCALE GENOMIC DNA]</scope>
    <source>
        <strain evidence="8 9">76713</strain>
    </source>
</reference>
<accession>A0A090MQR7</accession>
<dbReference type="AlphaFoldDB" id="A0A090MQR7"/>
<evidence type="ECO:0000256" key="5">
    <source>
        <dbReference type="ARBA" id="ARBA00023136"/>
    </source>
</evidence>
<dbReference type="RefSeq" id="WP_082157064.1">
    <property type="nucleotide sequence ID" value="NZ_CCAZ020000002.1"/>
</dbReference>
<gene>
    <name evidence="8" type="ORF">BN961_03136</name>
</gene>
<dbReference type="InterPro" id="IPR051542">
    <property type="entry name" value="Hydrogenase_cytochrome"/>
</dbReference>
<name>A0A090MQR7_AFIFE</name>
<dbReference type="SUPFAM" id="SSF81342">
    <property type="entry name" value="Transmembrane di-heme cytochromes"/>
    <property type="match status" value="1"/>
</dbReference>
<keyword evidence="5 6" id="KW-0472">Membrane</keyword>
<feature type="transmembrane region" description="Helical" evidence="6">
    <location>
        <begin position="61"/>
        <end position="79"/>
    </location>
</feature>
<dbReference type="InterPro" id="IPR016174">
    <property type="entry name" value="Di-haem_cyt_TM"/>
</dbReference>
<evidence type="ECO:0000259" key="7">
    <source>
        <dbReference type="Pfam" id="PF01292"/>
    </source>
</evidence>
<feature type="transmembrane region" description="Helical" evidence="6">
    <location>
        <begin position="160"/>
        <end position="180"/>
    </location>
</feature>
<comment type="caution">
    <text evidence="8">The sequence shown here is derived from an EMBL/GenBank/DDBJ whole genome shotgun (WGS) entry which is preliminary data.</text>
</comment>
<organism evidence="8 9">
    <name type="scientific">Afipia felis</name>
    <name type="common">Cat scratch disease bacillus</name>
    <dbReference type="NCBI Taxonomy" id="1035"/>
    <lineage>
        <taxon>Bacteria</taxon>
        <taxon>Pseudomonadati</taxon>
        <taxon>Pseudomonadota</taxon>
        <taxon>Alphaproteobacteria</taxon>
        <taxon>Hyphomicrobiales</taxon>
        <taxon>Nitrobacteraceae</taxon>
        <taxon>Afipia</taxon>
    </lineage>
</organism>
<keyword evidence="3 6" id="KW-0812">Transmembrane</keyword>
<dbReference type="GO" id="GO:0020037">
    <property type="term" value="F:heme binding"/>
    <property type="evidence" value="ECO:0007669"/>
    <property type="project" value="TreeGrafter"/>
</dbReference>
<evidence type="ECO:0000313" key="8">
    <source>
        <dbReference type="EMBL" id="CEG09706.1"/>
    </source>
</evidence>
<dbReference type="PANTHER" id="PTHR30485">
    <property type="entry name" value="NI/FE-HYDROGENASE 1 B-TYPE CYTOCHROME SUBUNIT"/>
    <property type="match status" value="1"/>
</dbReference>
<dbReference type="GO" id="GO:0022904">
    <property type="term" value="P:respiratory electron transport chain"/>
    <property type="evidence" value="ECO:0007669"/>
    <property type="project" value="InterPro"/>
</dbReference>
<dbReference type="STRING" id="1035.BN961_03136"/>
<dbReference type="OrthoDB" id="196472at2"/>
<keyword evidence="2" id="KW-1003">Cell membrane</keyword>